<evidence type="ECO:0000313" key="2">
    <source>
        <dbReference type="Proteomes" id="UP000199062"/>
    </source>
</evidence>
<dbReference type="AlphaFoldDB" id="A0A1I6L4I9"/>
<evidence type="ECO:0000313" key="1">
    <source>
        <dbReference type="EMBL" id="SFR98337.1"/>
    </source>
</evidence>
<dbReference type="STRING" id="767519.SAMN05216559_2015"/>
<name>A0A1I6L4I9_9EURY</name>
<dbReference type="RefSeq" id="WP_089816364.1">
    <property type="nucleotide sequence ID" value="NZ_FOZK01000002.1"/>
</dbReference>
<dbReference type="Pfam" id="PF20509">
    <property type="entry name" value="DUF6735"/>
    <property type="match status" value="1"/>
</dbReference>
<organism evidence="1 2">
    <name type="scientific">Halomicrobium zhouii</name>
    <dbReference type="NCBI Taxonomy" id="767519"/>
    <lineage>
        <taxon>Archaea</taxon>
        <taxon>Methanobacteriati</taxon>
        <taxon>Methanobacteriota</taxon>
        <taxon>Stenosarchaea group</taxon>
        <taxon>Halobacteria</taxon>
        <taxon>Halobacteriales</taxon>
        <taxon>Haloarculaceae</taxon>
        <taxon>Halomicrobium</taxon>
    </lineage>
</organism>
<dbReference type="OrthoDB" id="185449at2157"/>
<reference evidence="1 2" key="1">
    <citation type="submission" date="2016-10" db="EMBL/GenBank/DDBJ databases">
        <authorList>
            <person name="de Groot N.N."/>
        </authorList>
    </citation>
    <scope>NUCLEOTIDE SEQUENCE [LARGE SCALE GENOMIC DNA]</scope>
    <source>
        <strain evidence="1 2">CGMCC 1.10457</strain>
    </source>
</reference>
<dbReference type="InterPro" id="IPR046622">
    <property type="entry name" value="DUF6735"/>
</dbReference>
<sequence>MGHRALVAYRQPDGTFTLRYAHWGERLDAAIGPTSPLGGPAPPSDTDDVATDLGVERRNGYEPPVTTRVDPRPLDVGVSAVDVLDAVDGSYESLVRVSQSFEATAYLVCSLDPTGVGNDLVLVDPDDDPETLRGWYVETRSRLSAAVADGTLTPESARATLRRALSVQGTLYPPDDASFLRDG</sequence>
<accession>A0A1I6L4I9</accession>
<dbReference type="EMBL" id="FOZK01000002">
    <property type="protein sequence ID" value="SFR98337.1"/>
    <property type="molecule type" value="Genomic_DNA"/>
</dbReference>
<proteinExistence type="predicted"/>
<dbReference type="Proteomes" id="UP000199062">
    <property type="component" value="Unassembled WGS sequence"/>
</dbReference>
<protein>
    <submittedName>
        <fullName evidence="1">Uncharacterized protein</fullName>
    </submittedName>
</protein>
<keyword evidence="2" id="KW-1185">Reference proteome</keyword>
<gene>
    <name evidence="1" type="ORF">SAMN05216559_2015</name>
</gene>